<feature type="region of interest" description="Disordered" evidence="1">
    <location>
        <begin position="69"/>
        <end position="207"/>
    </location>
</feature>
<gene>
    <name evidence="2" type="ORF">fugu_005277</name>
</gene>
<feature type="region of interest" description="Disordered" evidence="1">
    <location>
        <begin position="219"/>
        <end position="271"/>
    </location>
</feature>
<reference evidence="2 3" key="1">
    <citation type="submission" date="2019-04" db="EMBL/GenBank/DDBJ databases">
        <title>The sequence and de novo assembly of Takifugu bimaculatus genome using PacBio and Hi-C technologies.</title>
        <authorList>
            <person name="Xu P."/>
            <person name="Liu B."/>
            <person name="Zhou Z."/>
        </authorList>
    </citation>
    <scope>NUCLEOTIDE SEQUENCE [LARGE SCALE GENOMIC DNA]</scope>
    <source>
        <strain evidence="2">TB-2018</strain>
        <tissue evidence="2">Muscle</tissue>
    </source>
</reference>
<evidence type="ECO:0000256" key="1">
    <source>
        <dbReference type="SAM" id="MobiDB-lite"/>
    </source>
</evidence>
<keyword evidence="3" id="KW-1185">Reference proteome</keyword>
<organism evidence="2 3">
    <name type="scientific">Takifugu bimaculatus</name>
    <dbReference type="NCBI Taxonomy" id="433685"/>
    <lineage>
        <taxon>Eukaryota</taxon>
        <taxon>Metazoa</taxon>
        <taxon>Chordata</taxon>
        <taxon>Craniata</taxon>
        <taxon>Vertebrata</taxon>
        <taxon>Euteleostomi</taxon>
        <taxon>Actinopterygii</taxon>
        <taxon>Neopterygii</taxon>
        <taxon>Teleostei</taxon>
        <taxon>Neoteleostei</taxon>
        <taxon>Acanthomorphata</taxon>
        <taxon>Eupercaria</taxon>
        <taxon>Tetraodontiformes</taxon>
        <taxon>Tetradontoidea</taxon>
        <taxon>Tetraodontidae</taxon>
        <taxon>Takifugu</taxon>
    </lineage>
</organism>
<dbReference type="Proteomes" id="UP000516260">
    <property type="component" value="Chromosome 5"/>
</dbReference>
<dbReference type="AlphaFoldDB" id="A0A4Z2B9K0"/>
<sequence>MDSGPFNRRSWATQSLRVTAKELSLSGRGRHNAIAERFSKYQKAAEESSAEKKKASDVVAPSLRSANLSALKKRWEQPSVPPPAQHVPRSRPPAASRPAPLLQGGQLATRHDQQPPAAGKAPQGDGGMDSDELTQREGPEMPEEQVPNSPRGSYEKPRVPLNNLKMRFEKGEDARNKAGRTTLRSSSSDDADQHGAFDRVLESTSTKEKLAKYQAALLKQGGRSAWCDPRGAGSKITSVGRSETRPPASVQRRERRPRQSTSGESAGSGGQ</sequence>
<comment type="caution">
    <text evidence="2">The sequence shown here is derived from an EMBL/GenBank/DDBJ whole genome shotgun (WGS) entry which is preliminary data.</text>
</comment>
<accession>A0A4Z2B9K0</accession>
<evidence type="ECO:0000313" key="2">
    <source>
        <dbReference type="EMBL" id="TNM89023.1"/>
    </source>
</evidence>
<dbReference type="EMBL" id="SWLE01000018">
    <property type="protein sequence ID" value="TNM89023.1"/>
    <property type="molecule type" value="Genomic_DNA"/>
</dbReference>
<protein>
    <submittedName>
        <fullName evidence="2">Uncharacterized protein</fullName>
    </submittedName>
</protein>
<feature type="compositionally biased region" description="Basic and acidic residues" evidence="1">
    <location>
        <begin position="166"/>
        <end position="176"/>
    </location>
</feature>
<feature type="compositionally biased region" description="Basic and acidic residues" evidence="1">
    <location>
        <begin position="191"/>
        <end position="207"/>
    </location>
</feature>
<evidence type="ECO:0000313" key="3">
    <source>
        <dbReference type="Proteomes" id="UP000516260"/>
    </source>
</evidence>
<name>A0A4Z2B9K0_9TELE</name>
<proteinExistence type="predicted"/>